<keyword evidence="2" id="KW-1185">Reference proteome</keyword>
<dbReference type="EMBL" id="CM042022">
    <property type="protein sequence ID" value="KAI3815473.1"/>
    <property type="molecule type" value="Genomic_DNA"/>
</dbReference>
<reference evidence="2" key="1">
    <citation type="journal article" date="2022" name="Mol. Ecol. Resour.">
        <title>The genomes of chicory, endive, great burdock and yacon provide insights into Asteraceae palaeo-polyploidization history and plant inulin production.</title>
        <authorList>
            <person name="Fan W."/>
            <person name="Wang S."/>
            <person name="Wang H."/>
            <person name="Wang A."/>
            <person name="Jiang F."/>
            <person name="Liu H."/>
            <person name="Zhao H."/>
            <person name="Xu D."/>
            <person name="Zhang Y."/>
        </authorList>
    </citation>
    <scope>NUCLEOTIDE SEQUENCE [LARGE SCALE GENOMIC DNA]</scope>
    <source>
        <strain evidence="2">cv. Yunnan</strain>
    </source>
</reference>
<dbReference type="Proteomes" id="UP001056120">
    <property type="component" value="Linkage Group LG05"/>
</dbReference>
<protein>
    <submittedName>
        <fullName evidence="1">Uncharacterized protein</fullName>
    </submittedName>
</protein>
<evidence type="ECO:0000313" key="2">
    <source>
        <dbReference type="Proteomes" id="UP001056120"/>
    </source>
</evidence>
<sequence>MPPHRATVTNNNTDIAAILAQLVTQLTQANGAISGTNGTNGGSGANPPQCTFKHFNSCNPTKFYDTKGATGLLQWFESIESTFLNSDCPDNLRIRYATSVFQKRALTWWNGEKRNRGMDVAMALPWYEGIETYIGGLSMKIQDTVLGRNPATLEDVIRLSATLTDNHVKAGTLTRKGAKKVLDTATPSEPSKGVKLEPFSNNKKRKTRNFAVVTSAAPVNHVAPMTQNSAKKHYPTPVGSNHPAIQLTRETNGVQTITNGNACFECGNPNHFRNRCPKLINPNQGGARGRAFNINANEGQANNDVVNGMFLVNNQYASILFDTGADKSFVSLNFEPLVAKTRTKLEKMFTVEVADGNPIIIDSIIRDCVIELNEYSFPVNLIPMQLGSFDIIIGMDWLSSHHAEVICFEKCIRIPLPSGDTLMVFGEKLCSGLKLMSCTTARKYLRKKYVAFLAHIIQKKDQERSIQDIPIICDFPEVFPEDLFDLPPVHQVEFRINLVPGANPVAKAPYRLAPSEMQELASQLQELFDKGSTYFSKIDLRSGYHQLRVQEKDIPKTAFRTRYGHYEFMVMPFGLTNAPAVFMDLMNRVCKPYLDKFVIVFIDDILIYSKTKSDHEQHLKLVLDLLRKEQLYAKFSKCEFWLKEVQFLGHIVNEKGIHVDPAKIEAVKNWSTPNTPTEVRSFLGLAGYYHRFISNFSKIAVPLMALTHKGKHYEWGPKQEEAFQLLKQKLCNAPILTLPDGNDDLVLYCDASNQGLGCVLMQRGKVIAYASRQLKTHEKNYMTHDLELGAVVFALKIWRHYLYGMKCVVFTNHKSLQHIFIKKELNMRQRRWVELLNDYDCEIRYHPDKANVVADALSRKDHVMLHCVRIQTDIQNHILEAQHASVTEGNLYKDMSCGVELLLETKPNGLLYYLNRIWVPDRDDLRAILMNEAHKTRYSVHPGADKMYKGLHQQYWWPGMKKDIAIYVAKCLTCSKVKAEHQRPSGLLEQPEIPVWKWENLAMHFNTKLPRTSSGYDSIWVIIDRLTKSAHFLPIREDYRVRKLAQIYIDEIVSRHSVPLNIISDRDARFTSRFWQSLQTALGTRLDLSTAYHPQTDGQTERTIQTLEDTLRACVIDFGGNWDSHLSLIEFSYNNSYHTSINMAPFEALYGRKCRSPICWNEIGEAQITGPELIQETSDKILQIRNNIQVARSRQKSYADKRRKPLEFQVGDFVLLKVSPWKGVICFGKKGKLAPRYVGPFKILERIGKVAYKLELPPSLANVHPTFHVSNLKKCLADENLHIPLDDVRIDDTMNFVEKPVEIIDREIKHLKRSRIPIVKVHWDSKRGPKFTSKREDQMKLKYPHLFDDSVASAS</sequence>
<organism evidence="1 2">
    <name type="scientific">Smallanthus sonchifolius</name>
    <dbReference type="NCBI Taxonomy" id="185202"/>
    <lineage>
        <taxon>Eukaryota</taxon>
        <taxon>Viridiplantae</taxon>
        <taxon>Streptophyta</taxon>
        <taxon>Embryophyta</taxon>
        <taxon>Tracheophyta</taxon>
        <taxon>Spermatophyta</taxon>
        <taxon>Magnoliopsida</taxon>
        <taxon>eudicotyledons</taxon>
        <taxon>Gunneridae</taxon>
        <taxon>Pentapetalae</taxon>
        <taxon>asterids</taxon>
        <taxon>campanulids</taxon>
        <taxon>Asterales</taxon>
        <taxon>Asteraceae</taxon>
        <taxon>Asteroideae</taxon>
        <taxon>Heliantheae alliance</taxon>
        <taxon>Millerieae</taxon>
        <taxon>Smallanthus</taxon>
    </lineage>
</organism>
<gene>
    <name evidence="1" type="ORF">L1987_15141</name>
</gene>
<proteinExistence type="predicted"/>
<evidence type="ECO:0000313" key="1">
    <source>
        <dbReference type="EMBL" id="KAI3815473.1"/>
    </source>
</evidence>
<name>A0ACB9J6A7_9ASTR</name>
<comment type="caution">
    <text evidence="1">The sequence shown here is derived from an EMBL/GenBank/DDBJ whole genome shotgun (WGS) entry which is preliminary data.</text>
</comment>
<reference evidence="1 2" key="2">
    <citation type="journal article" date="2022" name="Mol. Ecol. Resour.">
        <title>The genomes of chicory, endive, great burdock and yacon provide insights into Asteraceae paleo-polyploidization history and plant inulin production.</title>
        <authorList>
            <person name="Fan W."/>
            <person name="Wang S."/>
            <person name="Wang H."/>
            <person name="Wang A."/>
            <person name="Jiang F."/>
            <person name="Liu H."/>
            <person name="Zhao H."/>
            <person name="Xu D."/>
            <person name="Zhang Y."/>
        </authorList>
    </citation>
    <scope>NUCLEOTIDE SEQUENCE [LARGE SCALE GENOMIC DNA]</scope>
    <source>
        <strain evidence="2">cv. Yunnan</strain>
        <tissue evidence="1">Leaves</tissue>
    </source>
</reference>
<accession>A0ACB9J6A7</accession>